<dbReference type="GO" id="GO:0046872">
    <property type="term" value="F:metal ion binding"/>
    <property type="evidence" value="ECO:0007669"/>
    <property type="project" value="UniProtKB-KW"/>
</dbReference>
<comment type="similarity">
    <text evidence="1">Belongs to the Gfa family.</text>
</comment>
<evidence type="ECO:0000256" key="1">
    <source>
        <dbReference type="ARBA" id="ARBA00005495"/>
    </source>
</evidence>
<dbReference type="GO" id="GO:0016846">
    <property type="term" value="F:carbon-sulfur lyase activity"/>
    <property type="evidence" value="ECO:0007669"/>
    <property type="project" value="InterPro"/>
</dbReference>
<dbReference type="InterPro" id="IPR006913">
    <property type="entry name" value="CENP-V/GFA"/>
</dbReference>
<evidence type="ECO:0000256" key="3">
    <source>
        <dbReference type="ARBA" id="ARBA00022833"/>
    </source>
</evidence>
<dbReference type="PROSITE" id="PS51891">
    <property type="entry name" value="CENP_V_GFA"/>
    <property type="match status" value="1"/>
</dbReference>
<dbReference type="AlphaFoldDB" id="A0A545TLG4"/>
<dbReference type="InterPro" id="IPR052355">
    <property type="entry name" value="CENP-V-like"/>
</dbReference>
<dbReference type="Pfam" id="PF04828">
    <property type="entry name" value="GFA"/>
    <property type="match status" value="1"/>
</dbReference>
<evidence type="ECO:0000313" key="6">
    <source>
        <dbReference type="Proteomes" id="UP000319732"/>
    </source>
</evidence>
<comment type="caution">
    <text evidence="5">The sequence shown here is derived from an EMBL/GenBank/DDBJ whole genome shotgun (WGS) entry which is preliminary data.</text>
</comment>
<reference evidence="5 6" key="1">
    <citation type="submission" date="2019-06" db="EMBL/GenBank/DDBJ databases">
        <title>Whole genome sequence for Cellvibrionaceae sp. R142.</title>
        <authorList>
            <person name="Wang G."/>
        </authorList>
    </citation>
    <scope>NUCLEOTIDE SEQUENCE [LARGE SCALE GENOMIC DNA]</scope>
    <source>
        <strain evidence="5 6">R142</strain>
    </source>
</reference>
<keyword evidence="6" id="KW-1185">Reference proteome</keyword>
<protein>
    <submittedName>
        <fullName evidence="5">GFA family protein</fullName>
    </submittedName>
</protein>
<dbReference type="InterPro" id="IPR011057">
    <property type="entry name" value="Mss4-like_sf"/>
</dbReference>
<dbReference type="PANTHER" id="PTHR28620:SF1">
    <property type="entry name" value="CENP-V_GFA DOMAIN-CONTAINING PROTEIN"/>
    <property type="match status" value="1"/>
</dbReference>
<keyword evidence="2" id="KW-0479">Metal-binding</keyword>
<name>A0A545TLG4_9GAMM</name>
<dbReference type="Gene3D" id="2.170.150.70">
    <property type="match status" value="1"/>
</dbReference>
<evidence type="ECO:0000256" key="2">
    <source>
        <dbReference type="ARBA" id="ARBA00022723"/>
    </source>
</evidence>
<sequence length="114" mass="12187">MIKGSCHCGAIKYTLDDSPTQAIRCNCTICRRKACILAFSSPDRLALDADASVIAEYTFGEENIRHQFCAKCGCSPLGRGIGPDGNEMVGINLNCTEGFDLSTVSIEDFDGASL</sequence>
<evidence type="ECO:0000313" key="5">
    <source>
        <dbReference type="EMBL" id="TQV78059.1"/>
    </source>
</evidence>
<feature type="domain" description="CENP-V/GFA" evidence="4">
    <location>
        <begin position="2"/>
        <end position="110"/>
    </location>
</feature>
<gene>
    <name evidence="5" type="ORF">FKG94_13330</name>
</gene>
<dbReference type="PANTHER" id="PTHR28620">
    <property type="entry name" value="CENTROMERE PROTEIN V"/>
    <property type="match status" value="1"/>
</dbReference>
<dbReference type="EMBL" id="VHSG01000013">
    <property type="protein sequence ID" value="TQV78059.1"/>
    <property type="molecule type" value="Genomic_DNA"/>
</dbReference>
<proteinExistence type="inferred from homology"/>
<dbReference type="Proteomes" id="UP000319732">
    <property type="component" value="Unassembled WGS sequence"/>
</dbReference>
<organism evidence="5 6">
    <name type="scientific">Exilibacterium tricleocarpae</name>
    <dbReference type="NCBI Taxonomy" id="2591008"/>
    <lineage>
        <taxon>Bacteria</taxon>
        <taxon>Pseudomonadati</taxon>
        <taxon>Pseudomonadota</taxon>
        <taxon>Gammaproteobacteria</taxon>
        <taxon>Cellvibrionales</taxon>
        <taxon>Cellvibrionaceae</taxon>
        <taxon>Exilibacterium</taxon>
    </lineage>
</organism>
<dbReference type="SUPFAM" id="SSF51316">
    <property type="entry name" value="Mss4-like"/>
    <property type="match status" value="1"/>
</dbReference>
<keyword evidence="3" id="KW-0862">Zinc</keyword>
<dbReference type="RefSeq" id="WP_142904838.1">
    <property type="nucleotide sequence ID" value="NZ_ML660094.1"/>
</dbReference>
<dbReference type="OrthoDB" id="9805575at2"/>
<accession>A0A545TLG4</accession>
<evidence type="ECO:0000259" key="4">
    <source>
        <dbReference type="PROSITE" id="PS51891"/>
    </source>
</evidence>